<dbReference type="GeneID" id="84817839"/>
<dbReference type="Proteomes" id="UP000019050">
    <property type="component" value="Unassembled WGS sequence"/>
</dbReference>
<feature type="binding site" evidence="6">
    <location>
        <position position="232"/>
    </location>
    <ligand>
        <name>a divalent metal cation</name>
        <dbReference type="ChEBI" id="CHEBI:60240"/>
        <label>2</label>
        <note>catalytic</note>
    </ligand>
</feature>
<dbReference type="Pfam" id="PF00557">
    <property type="entry name" value="Peptidase_M24"/>
    <property type="match status" value="1"/>
</dbReference>
<organism evidence="9 10">
    <name type="scientific">Abiotrophia defectiva ATCC 49176</name>
    <dbReference type="NCBI Taxonomy" id="592010"/>
    <lineage>
        <taxon>Bacteria</taxon>
        <taxon>Bacillati</taxon>
        <taxon>Bacillota</taxon>
        <taxon>Bacilli</taxon>
        <taxon>Lactobacillales</taxon>
        <taxon>Aerococcaceae</taxon>
        <taxon>Abiotrophia</taxon>
    </lineage>
</organism>
<evidence type="ECO:0000256" key="3">
    <source>
        <dbReference type="ARBA" id="ARBA00022670"/>
    </source>
</evidence>
<feature type="binding site" evidence="6">
    <location>
        <position position="77"/>
    </location>
    <ligand>
        <name>substrate</name>
    </ligand>
</feature>
<gene>
    <name evidence="6" type="primary">map</name>
    <name evidence="9" type="ORF">GCWU000182_001333</name>
</gene>
<keyword evidence="5 6" id="KW-0378">Hydrolase</keyword>
<evidence type="ECO:0000256" key="1">
    <source>
        <dbReference type="ARBA" id="ARBA00002521"/>
    </source>
</evidence>
<dbReference type="SUPFAM" id="SSF55920">
    <property type="entry name" value="Creatinase/aminopeptidase"/>
    <property type="match status" value="1"/>
</dbReference>
<dbReference type="PANTHER" id="PTHR43330">
    <property type="entry name" value="METHIONINE AMINOPEPTIDASE"/>
    <property type="match status" value="1"/>
</dbReference>
<name>W1Q287_ABIDE</name>
<evidence type="ECO:0000259" key="8">
    <source>
        <dbReference type="Pfam" id="PF00557"/>
    </source>
</evidence>
<feature type="binding site" evidence="6">
    <location>
        <position position="168"/>
    </location>
    <ligand>
        <name>a divalent metal cation</name>
        <dbReference type="ChEBI" id="CHEBI:60240"/>
        <label>2</label>
        <note>catalytic</note>
    </ligand>
</feature>
<feature type="binding site" evidence="6">
    <location>
        <position position="175"/>
    </location>
    <ligand>
        <name>substrate</name>
    </ligand>
</feature>
<feature type="binding site" evidence="6">
    <location>
        <position position="232"/>
    </location>
    <ligand>
        <name>a divalent metal cation</name>
        <dbReference type="ChEBI" id="CHEBI:60240"/>
        <label>1</label>
    </ligand>
</feature>
<reference evidence="9" key="1">
    <citation type="submission" date="2013-06" db="EMBL/GenBank/DDBJ databases">
        <authorList>
            <person name="Weinstock G."/>
            <person name="Sodergren E."/>
            <person name="Clifton S."/>
            <person name="Fulton L."/>
            <person name="Fulton B."/>
            <person name="Courtney L."/>
            <person name="Fronick C."/>
            <person name="Harrison M."/>
            <person name="Strong C."/>
            <person name="Farmer C."/>
            <person name="Delahaunty K."/>
            <person name="Markovic C."/>
            <person name="Hall O."/>
            <person name="Minx P."/>
            <person name="Tomlinson C."/>
            <person name="Mitreva M."/>
            <person name="Nelson J."/>
            <person name="Hou S."/>
            <person name="Wollam A."/>
            <person name="Pepin K.H."/>
            <person name="Johnson M."/>
            <person name="Bhonagiri V."/>
            <person name="Nash W.E."/>
            <person name="Warren W."/>
            <person name="Chinwalla A."/>
            <person name="Mardis E.R."/>
            <person name="Wilson R.K."/>
        </authorList>
    </citation>
    <scope>NUCLEOTIDE SEQUENCE [LARGE SCALE GENOMIC DNA]</scope>
    <source>
        <strain evidence="9">ATCC 49176</strain>
    </source>
</reference>
<dbReference type="CDD" id="cd01086">
    <property type="entry name" value="MetAP1"/>
    <property type="match status" value="1"/>
</dbReference>
<comment type="similarity">
    <text evidence="6">Belongs to the peptidase M24A family. Methionine aminopeptidase type 1 subfamily.</text>
</comment>
<dbReference type="RefSeq" id="WP_023391975.1">
    <property type="nucleotide sequence ID" value="NZ_KI535340.1"/>
</dbReference>
<evidence type="ECO:0000256" key="5">
    <source>
        <dbReference type="ARBA" id="ARBA00022801"/>
    </source>
</evidence>
<dbReference type="InterPro" id="IPR000994">
    <property type="entry name" value="Pept_M24"/>
</dbReference>
<feature type="binding site" evidence="6">
    <location>
        <position position="105"/>
    </location>
    <ligand>
        <name>a divalent metal cation</name>
        <dbReference type="ChEBI" id="CHEBI:60240"/>
        <label>1</label>
    </ligand>
</feature>
<dbReference type="GO" id="GO:0070006">
    <property type="term" value="F:metalloaminopeptidase activity"/>
    <property type="evidence" value="ECO:0007669"/>
    <property type="project" value="UniProtKB-UniRule"/>
</dbReference>
<dbReference type="PANTHER" id="PTHR43330:SF17">
    <property type="entry name" value="METHIONINE AMINOPEPTIDASE"/>
    <property type="match status" value="1"/>
</dbReference>
<evidence type="ECO:0000256" key="2">
    <source>
        <dbReference type="ARBA" id="ARBA00022438"/>
    </source>
</evidence>
<dbReference type="HOGENOM" id="CLU_015857_0_1_9"/>
<dbReference type="InterPro" id="IPR036005">
    <property type="entry name" value="Creatinase/aminopeptidase-like"/>
</dbReference>
<dbReference type="InterPro" id="IPR001714">
    <property type="entry name" value="Pept_M24_MAP"/>
</dbReference>
<evidence type="ECO:0000313" key="10">
    <source>
        <dbReference type="Proteomes" id="UP000019050"/>
    </source>
</evidence>
<feature type="binding site" evidence="6">
    <location>
        <position position="105"/>
    </location>
    <ligand>
        <name>a divalent metal cation</name>
        <dbReference type="ChEBI" id="CHEBI:60240"/>
        <label>2</label>
        <note>catalytic</note>
    </ligand>
</feature>
<dbReference type="GO" id="GO:0004239">
    <property type="term" value="F:initiator methionyl aminopeptidase activity"/>
    <property type="evidence" value="ECO:0007669"/>
    <property type="project" value="UniProtKB-UniRule"/>
</dbReference>
<dbReference type="HAMAP" id="MF_01974">
    <property type="entry name" value="MetAP_1"/>
    <property type="match status" value="1"/>
</dbReference>
<dbReference type="GO" id="GO:0006508">
    <property type="term" value="P:proteolysis"/>
    <property type="evidence" value="ECO:0007669"/>
    <property type="project" value="UniProtKB-KW"/>
</dbReference>
<evidence type="ECO:0000256" key="7">
    <source>
        <dbReference type="RuleBase" id="RU003653"/>
    </source>
</evidence>
<comment type="cofactor">
    <cofactor evidence="6">
        <name>Co(2+)</name>
        <dbReference type="ChEBI" id="CHEBI:48828"/>
    </cofactor>
    <cofactor evidence="6">
        <name>Zn(2+)</name>
        <dbReference type="ChEBI" id="CHEBI:29105"/>
    </cofactor>
    <cofactor evidence="6">
        <name>Mn(2+)</name>
        <dbReference type="ChEBI" id="CHEBI:29035"/>
    </cofactor>
    <cofactor evidence="6">
        <name>Fe(2+)</name>
        <dbReference type="ChEBI" id="CHEBI:29033"/>
    </cofactor>
    <text evidence="6">Binds 2 divalent metal cations per subunit. Has a high-affinity and a low affinity metal-binding site. The true nature of the physiological cofactor is under debate. The enzyme is active with cobalt, zinc, manganese or divalent iron ions. Most likely, methionine aminopeptidases function as mononuclear Fe(2+)-metalloproteases under physiological conditions, and the catalytically relevant metal-binding site has been assigned to the histidine-containing high-affinity site.</text>
</comment>
<sequence>MITLKSPREIEAMAKSGEILAGIHVQLRDFIKPGLTTAQVDKFVQDKIEAAGAVAAQIGYEGYKYATCTSVNDEICHGFPSNYVLKDGDIVKVDFCVDLAGAISDSCWTYAVGQVSPENQALMEVTKEALYKGIEAAQVGNRIGDIGHAIQTYAEAKGYGVVRDFIGHGIGPTIHEEPGIPHYGTKGKGLRLKEGMTITIEPMITTGTWQMKMDNNGWTARTRDGGNCAQYEHSLVITKEGPRILTQQVPEG</sequence>
<dbReference type="STRING" id="592010.GCWU000182_001333"/>
<dbReference type="GO" id="GO:0005829">
    <property type="term" value="C:cytosol"/>
    <property type="evidence" value="ECO:0007669"/>
    <property type="project" value="TreeGrafter"/>
</dbReference>
<feature type="domain" description="Peptidase M24" evidence="8">
    <location>
        <begin position="11"/>
        <end position="239"/>
    </location>
</feature>
<dbReference type="EMBL" id="ACIN03000013">
    <property type="protein sequence ID" value="ESK65172.1"/>
    <property type="molecule type" value="Genomic_DNA"/>
</dbReference>
<keyword evidence="10" id="KW-1185">Reference proteome</keyword>
<dbReference type="PRINTS" id="PR00599">
    <property type="entry name" value="MAPEPTIDASE"/>
</dbReference>
<evidence type="ECO:0000256" key="6">
    <source>
        <dbReference type="HAMAP-Rule" id="MF_01974"/>
    </source>
</evidence>
<dbReference type="Gene3D" id="3.90.230.10">
    <property type="entry name" value="Creatinase/methionine aminopeptidase superfamily"/>
    <property type="match status" value="1"/>
</dbReference>
<keyword evidence="2 6" id="KW-0031">Aminopeptidase</keyword>
<comment type="subunit">
    <text evidence="6">Monomer.</text>
</comment>
<dbReference type="PROSITE" id="PS00680">
    <property type="entry name" value="MAP_1"/>
    <property type="match status" value="1"/>
</dbReference>
<protein>
    <recommendedName>
        <fullName evidence="6 7">Methionine aminopeptidase</fullName>
        <shortName evidence="6">MAP</shortName>
        <shortName evidence="6">MetAP</shortName>
        <ecNumber evidence="6 7">3.4.11.18</ecNumber>
    </recommendedName>
    <alternativeName>
        <fullName evidence="6">Peptidase M</fullName>
    </alternativeName>
</protein>
<comment type="catalytic activity">
    <reaction evidence="6 7">
        <text>Release of N-terminal amino acids, preferentially methionine, from peptides and arylamides.</text>
        <dbReference type="EC" id="3.4.11.18"/>
    </reaction>
</comment>
<dbReference type="EC" id="3.4.11.18" evidence="6 7"/>
<dbReference type="GO" id="GO:0046872">
    <property type="term" value="F:metal ion binding"/>
    <property type="evidence" value="ECO:0007669"/>
    <property type="project" value="UniProtKB-UniRule"/>
</dbReference>
<dbReference type="eggNOG" id="COG0024">
    <property type="taxonomic scope" value="Bacteria"/>
</dbReference>
<dbReference type="OrthoDB" id="9802055at2"/>
<keyword evidence="3 6" id="KW-0645">Protease</keyword>
<dbReference type="AlphaFoldDB" id="W1Q287"/>
<accession>W1Q287</accession>
<feature type="binding site" evidence="6">
    <location>
        <position position="201"/>
    </location>
    <ligand>
        <name>a divalent metal cation</name>
        <dbReference type="ChEBI" id="CHEBI:60240"/>
        <label>2</label>
        <note>catalytic</note>
    </ligand>
</feature>
<comment type="caution">
    <text evidence="9">The sequence shown here is derived from an EMBL/GenBank/DDBJ whole genome shotgun (WGS) entry which is preliminary data.</text>
</comment>
<dbReference type="InterPro" id="IPR002467">
    <property type="entry name" value="Pept_M24A_MAP1"/>
</dbReference>
<comment type="function">
    <text evidence="1 6">Removes the N-terminal methionine from nascent proteins. The N-terminal methionine is often cleaved when the second residue in the primary sequence is small and uncharged (Met-Ala-, Cys, Gly, Pro, Ser, Thr, or Val). Requires deformylation of the N(alpha)-formylated initiator methionine before it can be hydrolyzed.</text>
</comment>
<proteinExistence type="inferred from homology"/>
<keyword evidence="4 6" id="KW-0479">Metal-binding</keyword>
<dbReference type="NCBIfam" id="TIGR00500">
    <property type="entry name" value="met_pdase_I"/>
    <property type="match status" value="1"/>
</dbReference>
<evidence type="ECO:0000256" key="4">
    <source>
        <dbReference type="ARBA" id="ARBA00022723"/>
    </source>
</evidence>
<feature type="binding site" evidence="6">
    <location>
        <position position="94"/>
    </location>
    <ligand>
        <name>a divalent metal cation</name>
        <dbReference type="ChEBI" id="CHEBI:60240"/>
        <label>1</label>
    </ligand>
</feature>
<evidence type="ECO:0000313" key="9">
    <source>
        <dbReference type="EMBL" id="ESK65172.1"/>
    </source>
</evidence>